<dbReference type="Gene3D" id="1.10.10.10">
    <property type="entry name" value="Winged helix-like DNA-binding domain superfamily/Winged helix DNA-binding domain"/>
    <property type="match status" value="1"/>
</dbReference>
<dbReference type="OrthoDB" id="9803735at2"/>
<keyword evidence="4" id="KW-0804">Transcription</keyword>
<protein>
    <submittedName>
        <fullName evidence="5">Transcription regulator</fullName>
    </submittedName>
</protein>
<evidence type="ECO:0000313" key="5">
    <source>
        <dbReference type="EMBL" id="GEP84825.1"/>
    </source>
</evidence>
<comment type="caution">
    <text evidence="5">The sequence shown here is derived from an EMBL/GenBank/DDBJ whole genome shotgun (WGS) entry which is preliminary data.</text>
</comment>
<dbReference type="RefSeq" id="WP_095103487.1">
    <property type="nucleotide sequence ID" value="NZ_BKAR01000015.1"/>
</dbReference>
<dbReference type="InterPro" id="IPR005119">
    <property type="entry name" value="LysR_subst-bd"/>
</dbReference>
<evidence type="ECO:0000256" key="4">
    <source>
        <dbReference type="ARBA" id="ARBA00023163"/>
    </source>
</evidence>
<dbReference type="InterPro" id="IPR036390">
    <property type="entry name" value="WH_DNA-bd_sf"/>
</dbReference>
<dbReference type="FunFam" id="1.10.10.10:FF:000001">
    <property type="entry name" value="LysR family transcriptional regulator"/>
    <property type="match status" value="1"/>
</dbReference>
<organism evidence="5 6">
    <name type="scientific">Staphylococcus piscifermentans</name>
    <dbReference type="NCBI Taxonomy" id="70258"/>
    <lineage>
        <taxon>Bacteria</taxon>
        <taxon>Bacillati</taxon>
        <taxon>Bacillota</taxon>
        <taxon>Bacilli</taxon>
        <taxon>Bacillales</taxon>
        <taxon>Staphylococcaceae</taxon>
        <taxon>Staphylococcus</taxon>
    </lineage>
</organism>
<keyword evidence="6" id="KW-1185">Reference proteome</keyword>
<dbReference type="InterPro" id="IPR050950">
    <property type="entry name" value="HTH-type_LysR_regulators"/>
</dbReference>
<name>A0A239TLI0_9STAP</name>
<dbReference type="EMBL" id="BKAR01000015">
    <property type="protein sequence ID" value="GEP84825.1"/>
    <property type="molecule type" value="Genomic_DNA"/>
</dbReference>
<comment type="similarity">
    <text evidence="1">Belongs to the LysR transcriptional regulatory family.</text>
</comment>
<dbReference type="GO" id="GO:0003700">
    <property type="term" value="F:DNA-binding transcription factor activity"/>
    <property type="evidence" value="ECO:0007669"/>
    <property type="project" value="InterPro"/>
</dbReference>
<evidence type="ECO:0000313" key="6">
    <source>
        <dbReference type="Proteomes" id="UP000321736"/>
    </source>
</evidence>
<dbReference type="PANTHER" id="PTHR30419">
    <property type="entry name" value="HTH-TYPE TRANSCRIPTIONAL REGULATOR YBHD"/>
    <property type="match status" value="1"/>
</dbReference>
<dbReference type="AlphaFoldDB" id="A0A239TLI0"/>
<dbReference type="GO" id="GO:0005829">
    <property type="term" value="C:cytosol"/>
    <property type="evidence" value="ECO:0007669"/>
    <property type="project" value="TreeGrafter"/>
</dbReference>
<dbReference type="InterPro" id="IPR000847">
    <property type="entry name" value="LysR_HTH_N"/>
</dbReference>
<dbReference type="PANTHER" id="PTHR30419:SF8">
    <property type="entry name" value="NITROGEN ASSIMILATION TRANSCRIPTIONAL ACTIVATOR-RELATED"/>
    <property type="match status" value="1"/>
</dbReference>
<evidence type="ECO:0000256" key="1">
    <source>
        <dbReference type="ARBA" id="ARBA00009437"/>
    </source>
</evidence>
<dbReference type="Gene3D" id="3.40.190.290">
    <property type="match status" value="1"/>
</dbReference>
<evidence type="ECO:0000256" key="3">
    <source>
        <dbReference type="ARBA" id="ARBA00023125"/>
    </source>
</evidence>
<dbReference type="PRINTS" id="PR00039">
    <property type="entry name" value="HTHLYSR"/>
</dbReference>
<accession>A0A239TLI0</accession>
<dbReference type="Pfam" id="PF03466">
    <property type="entry name" value="LysR_substrate"/>
    <property type="match status" value="1"/>
</dbReference>
<dbReference type="GO" id="GO:0003677">
    <property type="term" value="F:DNA binding"/>
    <property type="evidence" value="ECO:0007669"/>
    <property type="project" value="UniProtKB-KW"/>
</dbReference>
<dbReference type="NCBIfam" id="NF047520">
    <property type="entry name" value="trans_act_CidR"/>
    <property type="match status" value="1"/>
</dbReference>
<evidence type="ECO:0000256" key="2">
    <source>
        <dbReference type="ARBA" id="ARBA00023015"/>
    </source>
</evidence>
<reference evidence="5 6" key="1">
    <citation type="submission" date="2019-07" db="EMBL/GenBank/DDBJ databases">
        <title>Whole genome shotgun sequence of Staphylococcus piscifermentans NBRC 109625.</title>
        <authorList>
            <person name="Hosoyama A."/>
            <person name="Uohara A."/>
            <person name="Ohji S."/>
            <person name="Ichikawa N."/>
        </authorList>
    </citation>
    <scope>NUCLEOTIDE SEQUENCE [LARGE SCALE GENOMIC DNA]</scope>
    <source>
        <strain evidence="5 6">NBRC 109625</strain>
    </source>
</reference>
<keyword evidence="3" id="KW-0238">DNA-binding</keyword>
<sequence length="295" mass="33580">MDIKQMSYFIAVVQQGGMTNASKELYVAQPTISKAIKDLENELGSPLFDRSKRHLSLTDSGKIFYKKSLEIMNLFDNLPKEVNQLKGLEAGHISIGLSAVMNMNKFIETLGDFHQMYPNITYNLVENGGKALEQQIISNEIDIGITTLPVDNAIFESIPLYNEDLLLVVSETHPLAQQDTVEMKELANEDFILFNEDFYLNDKIIETAKRSGFVPKTISKISQWNFIENLLTEGLGVSILPENIVKMLNGPIHSLKINDDAMRWQLGVIWKKEKYINYATREYIDYMKTALTTKE</sequence>
<gene>
    <name evidence="5" type="ORF">SPI02_14100</name>
</gene>
<dbReference type="SUPFAM" id="SSF53850">
    <property type="entry name" value="Periplasmic binding protein-like II"/>
    <property type="match status" value="1"/>
</dbReference>
<proteinExistence type="inferred from homology"/>
<dbReference type="Pfam" id="PF00126">
    <property type="entry name" value="HTH_1"/>
    <property type="match status" value="1"/>
</dbReference>
<dbReference type="InterPro" id="IPR036388">
    <property type="entry name" value="WH-like_DNA-bd_sf"/>
</dbReference>
<keyword evidence="2" id="KW-0805">Transcription regulation</keyword>
<dbReference type="PROSITE" id="PS50931">
    <property type="entry name" value="HTH_LYSR"/>
    <property type="match status" value="1"/>
</dbReference>
<dbReference type="CDD" id="cd08438">
    <property type="entry name" value="PBP2_CidR"/>
    <property type="match status" value="1"/>
</dbReference>
<dbReference type="SUPFAM" id="SSF46785">
    <property type="entry name" value="Winged helix' DNA-binding domain"/>
    <property type="match status" value="1"/>
</dbReference>
<dbReference type="Proteomes" id="UP000321736">
    <property type="component" value="Unassembled WGS sequence"/>
</dbReference>